<feature type="compositionally biased region" description="Basic and acidic residues" evidence="8">
    <location>
        <begin position="713"/>
        <end position="731"/>
    </location>
</feature>
<feature type="compositionally biased region" description="Basic and acidic residues" evidence="8">
    <location>
        <begin position="32"/>
        <end position="41"/>
    </location>
</feature>
<organism evidence="9 10">
    <name type="scientific">Eremothecium cymbalariae (strain CBS 270.75 / DBVPG 7215 / KCTC 17166 / NRRL Y-17582)</name>
    <name type="common">Yeast</name>
    <dbReference type="NCBI Taxonomy" id="931890"/>
    <lineage>
        <taxon>Eukaryota</taxon>
        <taxon>Fungi</taxon>
        <taxon>Dikarya</taxon>
        <taxon>Ascomycota</taxon>
        <taxon>Saccharomycotina</taxon>
        <taxon>Saccharomycetes</taxon>
        <taxon>Saccharomycetales</taxon>
        <taxon>Saccharomycetaceae</taxon>
        <taxon>Eremothecium</taxon>
    </lineage>
</organism>
<dbReference type="SUPFAM" id="SSF48371">
    <property type="entry name" value="ARM repeat"/>
    <property type="match status" value="1"/>
</dbReference>
<dbReference type="GO" id="GO:0000472">
    <property type="term" value="P:endonucleolytic cleavage to generate mature 5'-end of SSU-rRNA from (SSU-rRNA, 5.8S rRNA, LSU-rRNA)"/>
    <property type="evidence" value="ECO:0007669"/>
    <property type="project" value="EnsemblFungi"/>
</dbReference>
<proteinExistence type="inferred from homology"/>
<evidence type="ECO:0000256" key="2">
    <source>
        <dbReference type="ARBA" id="ARBA00007466"/>
    </source>
</evidence>
<dbReference type="OrthoDB" id="441771at2759"/>
<feature type="coiled-coil region" evidence="7">
    <location>
        <begin position="217"/>
        <end position="244"/>
    </location>
</feature>
<feature type="region of interest" description="Disordered" evidence="8">
    <location>
        <begin position="12"/>
        <end position="41"/>
    </location>
</feature>
<dbReference type="InterPro" id="IPR007276">
    <property type="entry name" value="Nop14"/>
</dbReference>
<feature type="region of interest" description="Disordered" evidence="8">
    <location>
        <begin position="178"/>
        <end position="204"/>
    </location>
</feature>
<dbReference type="InParanoid" id="G8JWZ9"/>
<dbReference type="GeneID" id="11472685"/>
<comment type="subcellular location">
    <subcellularLocation>
        <location evidence="1">Nucleus</location>
        <location evidence="1">Nucleolus</location>
    </subcellularLocation>
</comment>
<dbReference type="KEGG" id="erc:Ecym_8077"/>
<dbReference type="GO" id="GO:0000480">
    <property type="term" value="P:endonucleolytic cleavage in 5'-ETS of tricistronic rRNA transcript (SSU-rRNA, 5.8S rRNA, LSU-rRNA)"/>
    <property type="evidence" value="ECO:0007669"/>
    <property type="project" value="EnsemblFungi"/>
</dbReference>
<feature type="region of interest" description="Disordered" evidence="8">
    <location>
        <begin position="786"/>
        <end position="807"/>
    </location>
</feature>
<dbReference type="Pfam" id="PF04147">
    <property type="entry name" value="Nop14"/>
    <property type="match status" value="2"/>
</dbReference>
<dbReference type="eggNOG" id="KOG2147">
    <property type="taxonomic scope" value="Eukaryota"/>
</dbReference>
<dbReference type="PANTHER" id="PTHR23183:SF0">
    <property type="entry name" value="NUCLEOLAR PROTEIN 14"/>
    <property type="match status" value="1"/>
</dbReference>
<feature type="region of interest" description="Disordered" evidence="8">
    <location>
        <begin position="277"/>
        <end position="298"/>
    </location>
</feature>
<dbReference type="GO" id="GO:0034511">
    <property type="term" value="F:U3 snoRNA binding"/>
    <property type="evidence" value="ECO:0007669"/>
    <property type="project" value="EnsemblFungi"/>
</dbReference>
<keyword evidence="10" id="KW-1185">Reference proteome</keyword>
<keyword evidence="4" id="KW-0698">rRNA processing</keyword>
<dbReference type="EMBL" id="CP002504">
    <property type="protein sequence ID" value="AET41373.1"/>
    <property type="molecule type" value="Genomic_DNA"/>
</dbReference>
<dbReference type="OMA" id="KSCWPSL"/>
<evidence type="ECO:0000313" key="10">
    <source>
        <dbReference type="Proteomes" id="UP000006790"/>
    </source>
</evidence>
<dbReference type="AlphaFoldDB" id="G8JWZ9"/>
<reference evidence="10" key="1">
    <citation type="journal article" date="2012" name="G3 (Bethesda)">
        <title>Pichia sorbitophila, an interspecies yeast hybrid reveals early steps of genome resolution following polyploidization.</title>
        <authorList>
            <person name="Leh Louis V."/>
            <person name="Despons L."/>
            <person name="Friedrich A."/>
            <person name="Martin T."/>
            <person name="Durrens P."/>
            <person name="Casaregola S."/>
            <person name="Neuveglise C."/>
            <person name="Fairhead C."/>
            <person name="Marck C."/>
            <person name="Cruz J.A."/>
            <person name="Straub M.L."/>
            <person name="Kugler V."/>
            <person name="Sacerdot C."/>
            <person name="Uzunov Z."/>
            <person name="Thierry A."/>
            <person name="Weiss S."/>
            <person name="Bleykasten C."/>
            <person name="De Montigny J."/>
            <person name="Jacques N."/>
            <person name="Jung P."/>
            <person name="Lemaire M."/>
            <person name="Mallet S."/>
            <person name="Morel G."/>
            <person name="Richard G.F."/>
            <person name="Sarkar A."/>
            <person name="Savel G."/>
            <person name="Schacherer J."/>
            <person name="Seret M.L."/>
            <person name="Talla E."/>
            <person name="Samson G."/>
            <person name="Jubin C."/>
            <person name="Poulain J."/>
            <person name="Vacherie B."/>
            <person name="Barbe V."/>
            <person name="Pelletier E."/>
            <person name="Sherman D.J."/>
            <person name="Westhof E."/>
            <person name="Weissenbach J."/>
            <person name="Baret P.V."/>
            <person name="Wincker P."/>
            <person name="Gaillardin C."/>
            <person name="Dujon B."/>
            <person name="Souciet J.L."/>
        </authorList>
    </citation>
    <scope>NUCLEOTIDE SEQUENCE [LARGE SCALE GENOMIC DNA]</scope>
    <source>
        <strain evidence="10">CBS 270.75 / DBVPG 7215 / KCTC 17166 / NRRL Y-17582</strain>
    </source>
</reference>
<keyword evidence="5" id="KW-0539">Nucleus</keyword>
<feature type="region of interest" description="Disordered" evidence="8">
    <location>
        <begin position="709"/>
        <end position="731"/>
    </location>
</feature>
<dbReference type="PANTHER" id="PTHR23183">
    <property type="entry name" value="NOP14"/>
    <property type="match status" value="1"/>
</dbReference>
<evidence type="ECO:0000313" key="9">
    <source>
        <dbReference type="EMBL" id="AET41373.1"/>
    </source>
</evidence>
<keyword evidence="3" id="KW-0690">Ribosome biogenesis</keyword>
<evidence type="ECO:0000256" key="5">
    <source>
        <dbReference type="ARBA" id="ARBA00023242"/>
    </source>
</evidence>
<dbReference type="STRING" id="931890.G8JWZ9"/>
<evidence type="ECO:0000256" key="1">
    <source>
        <dbReference type="ARBA" id="ARBA00004604"/>
    </source>
</evidence>
<keyword evidence="7" id="KW-0175">Coiled coil</keyword>
<feature type="region of interest" description="Disordered" evidence="8">
    <location>
        <begin position="348"/>
        <end position="381"/>
    </location>
</feature>
<accession>G8JWZ9</accession>
<evidence type="ECO:0000256" key="8">
    <source>
        <dbReference type="SAM" id="MobiDB-lite"/>
    </source>
</evidence>
<dbReference type="InterPro" id="IPR016024">
    <property type="entry name" value="ARM-type_fold"/>
</dbReference>
<evidence type="ECO:0008006" key="11">
    <source>
        <dbReference type="Google" id="ProtNLM"/>
    </source>
</evidence>
<dbReference type="GO" id="GO:0000447">
    <property type="term" value="P:endonucleolytic cleavage in ITS1 to separate SSU-rRNA from 5.8S rRNA and LSU-rRNA from tricistronic rRNA transcript (SSU-rRNA, 5.8S rRNA, LSU-rRNA)"/>
    <property type="evidence" value="ECO:0007669"/>
    <property type="project" value="EnsemblFungi"/>
</dbReference>
<dbReference type="GO" id="GO:0032040">
    <property type="term" value="C:small-subunit processome"/>
    <property type="evidence" value="ECO:0007669"/>
    <property type="project" value="EnsemblFungi"/>
</dbReference>
<name>G8JWZ9_ERECY</name>
<evidence type="ECO:0000256" key="3">
    <source>
        <dbReference type="ARBA" id="ARBA00022517"/>
    </source>
</evidence>
<comment type="similarity">
    <text evidence="2">Belongs to the NOP14 family.</text>
</comment>
<gene>
    <name evidence="9" type="ordered locus">Ecym_8077</name>
</gene>
<dbReference type="GO" id="GO:0030692">
    <property type="term" value="C:Noc4p-Nop14p complex"/>
    <property type="evidence" value="ECO:0007669"/>
    <property type="project" value="EnsemblFungi"/>
</dbReference>
<comment type="function">
    <text evidence="6">Involved in nucleolar processing of pre-18S ribosomal RNA. Has a role in the nuclear export of 40S pre-ribosomal subunit to the cytoplasm.</text>
</comment>
<evidence type="ECO:0000256" key="6">
    <source>
        <dbReference type="ARBA" id="ARBA00024695"/>
    </source>
</evidence>
<dbReference type="RefSeq" id="XP_003648190.1">
    <property type="nucleotide sequence ID" value="XM_003648142.1"/>
</dbReference>
<feature type="compositionally biased region" description="Basic and acidic residues" evidence="8">
    <location>
        <begin position="790"/>
        <end position="807"/>
    </location>
</feature>
<sequence>MGGSQLKRLKATLQAHGLTGQTNVKKPKGKRPSKEYDREERAQVLSKIREQFNPFDIKVNRNKVQILTGDGSKVAVGKPGISKQIGEEQRKVAYEAKKAQRNRSGAVIDRRFGERNKNLTPEEIMLERFKREKLTQSRKVKRSLFNLDDEHDEDDNFGALTHFGEALPDDFEVENIDEGGFLAAKGGSSDNFDSEPPRKRSKAEVMQEIISKSKYYKHERQKAQEKLTNEIEDLDEEFDDIMSELRVAPKPGKLSLNEKPSQEIEYDIKVKQLGLDKRAAPTDRTKTEEELNGEREQMRKKLEEDRLHRMHGIYETSENDQGVEDLSNDFWAGSDVEEGEYGEFVNGIADSDDDVKLEDDDQDPEGSEEVSSHKIKHINPLPCPQTHDQLLELLGDNLLEEHPRVIKSVIRAYQPKLAEGNKERLGNFSGIILRHILFLAANDYSSNFEVVEKVQNSLISILKVMSEKYNEALSEVCREIITEIQGRFKTRQYYGLSPSDLVFFSLVGFLFSTSDHYHLVVTPCNILLGELLEQIKLNSYEKIIFGAIIANIAMTYQRFAKRYIPELTYFLLKSLSSLYPNIKVDSTEWLNFKLDSYELGLSNDGNLQDLKPTLSLRYLFITEYDKSTLSSLLLNILSTLDRSISLLWKELPAFPEIILRFKTLLIHYLEVYPNTKLLQQLLDKIERLLKLQEHHPLVLQDHKPASIPSYTPKFEENFNPERKSYDPDRSRNEINKMKAQLKKERKFTMKEIRKDTRFEARQRIDEQRKGAEEYKAKMARIVNTINTEEGAEKNKYEREKKLRSGKR</sequence>
<dbReference type="FunCoup" id="G8JWZ9">
    <property type="interactions" value="1121"/>
</dbReference>
<dbReference type="Proteomes" id="UP000006790">
    <property type="component" value="Chromosome 8"/>
</dbReference>
<feature type="compositionally biased region" description="Basic and acidic residues" evidence="8">
    <location>
        <begin position="195"/>
        <end position="204"/>
    </location>
</feature>
<evidence type="ECO:0000256" key="4">
    <source>
        <dbReference type="ARBA" id="ARBA00022552"/>
    </source>
</evidence>
<evidence type="ECO:0000256" key="7">
    <source>
        <dbReference type="SAM" id="Coils"/>
    </source>
</evidence>
<protein>
    <recommendedName>
        <fullName evidence="11">Nop14-like family protein</fullName>
    </recommendedName>
</protein>
<feature type="compositionally biased region" description="Acidic residues" evidence="8">
    <location>
        <begin position="350"/>
        <end position="368"/>
    </location>
</feature>
<dbReference type="HOGENOM" id="CLU_008874_0_0_1"/>